<protein>
    <submittedName>
        <fullName evidence="3">Hydantoinase/oxoprolinase family protein</fullName>
    </submittedName>
</protein>
<dbReference type="PANTHER" id="PTHR11365">
    <property type="entry name" value="5-OXOPROLINASE RELATED"/>
    <property type="match status" value="1"/>
</dbReference>
<dbReference type="InterPro" id="IPR045079">
    <property type="entry name" value="Oxoprolinase-like"/>
</dbReference>
<feature type="domain" description="Hydantoinase A/oxoprolinase" evidence="1">
    <location>
        <begin position="191"/>
        <end position="358"/>
    </location>
</feature>
<evidence type="ECO:0000259" key="1">
    <source>
        <dbReference type="Pfam" id="PF01968"/>
    </source>
</evidence>
<dbReference type="Proteomes" id="UP001500713">
    <property type="component" value="Unassembled WGS sequence"/>
</dbReference>
<dbReference type="SUPFAM" id="SSF53067">
    <property type="entry name" value="Actin-like ATPase domain"/>
    <property type="match status" value="2"/>
</dbReference>
<sequence length="516" mass="53834">MRIGIDVGGTHTDAVILDGDHVIAATKALTSADVVGGITDALDSLLKDGAVSQDMIQTVMIGTTQFTNAIVQRRELSPVAAVRISLPSGRGMPPMVDWPADIAEAMGGHIYTLHGGYLYDGFPVADIRDDEIASLIKDLLKKSIKNIAIASAFSPMNAEPEKIVAAKIRAAIPDARITVSHSFGRLGLMERENAAIMNTTLLPFADKVVSSFLDALANRGLHSPTYISQNDGTLMSADFVRAYPALTFASGPTNSLRGAHKLTGLQEAIVVDIGGTTSDIGVLQGGFPRESNVVIEIGGVRTNFRMPDILAIGLGGGSLVLDEGRTIGPQSVGHNLVTEGLVFGGETLTTTDILVASGAADIGDASKVAHIPKTTVEQAGFTMHEKLDQSIEMMKPGGKEMPVILVGGGAILVTGGLRAASQLHRPENSGVANAIGAAIAQIGGEAERLMSYRETPREEAIKKVTDEAKGRAVEAGAESSSIKAVDIEETAVPYMDEGATRIRVKVIGDLATGGSS</sequence>
<dbReference type="RefSeq" id="WP_229954760.1">
    <property type="nucleotide sequence ID" value="NZ_BAAAEM010000002.1"/>
</dbReference>
<dbReference type="InterPro" id="IPR002821">
    <property type="entry name" value="Hydantoinase_A"/>
</dbReference>
<evidence type="ECO:0000313" key="4">
    <source>
        <dbReference type="Proteomes" id="UP001500713"/>
    </source>
</evidence>
<comment type="caution">
    <text evidence="3">The sequence shown here is derived from an EMBL/GenBank/DDBJ whole genome shotgun (WGS) entry which is preliminary data.</text>
</comment>
<feature type="domain" description="Hydantoinase/oxoprolinase N-terminal" evidence="2">
    <location>
        <begin position="2"/>
        <end position="170"/>
    </location>
</feature>
<evidence type="ECO:0000313" key="3">
    <source>
        <dbReference type="EMBL" id="GAA0477430.1"/>
    </source>
</evidence>
<dbReference type="InterPro" id="IPR043129">
    <property type="entry name" value="ATPase_NBD"/>
</dbReference>
<dbReference type="InterPro" id="IPR008040">
    <property type="entry name" value="Hydant_A_N"/>
</dbReference>
<reference evidence="3 4" key="1">
    <citation type="journal article" date="2019" name="Int. J. Syst. Evol. Microbiol.">
        <title>The Global Catalogue of Microorganisms (GCM) 10K type strain sequencing project: providing services to taxonomists for standard genome sequencing and annotation.</title>
        <authorList>
            <consortium name="The Broad Institute Genomics Platform"/>
            <consortium name="The Broad Institute Genome Sequencing Center for Infectious Disease"/>
            <person name="Wu L."/>
            <person name="Ma J."/>
        </authorList>
    </citation>
    <scope>NUCLEOTIDE SEQUENCE [LARGE SCALE GENOMIC DNA]</scope>
    <source>
        <strain evidence="3 4">JCM 14162</strain>
    </source>
</reference>
<dbReference type="EMBL" id="BAAAEM010000002">
    <property type="protein sequence ID" value="GAA0477430.1"/>
    <property type="molecule type" value="Genomic_DNA"/>
</dbReference>
<name>A0ABN1AIK8_9SPHN</name>
<dbReference type="Pfam" id="PF05378">
    <property type="entry name" value="Hydant_A_N"/>
    <property type="match status" value="1"/>
</dbReference>
<proteinExistence type="predicted"/>
<organism evidence="3 4">
    <name type="scientific">Parasphingorhabdus litoris</name>
    <dbReference type="NCBI Taxonomy" id="394733"/>
    <lineage>
        <taxon>Bacteria</taxon>
        <taxon>Pseudomonadati</taxon>
        <taxon>Pseudomonadota</taxon>
        <taxon>Alphaproteobacteria</taxon>
        <taxon>Sphingomonadales</taxon>
        <taxon>Sphingomonadaceae</taxon>
        <taxon>Parasphingorhabdus</taxon>
    </lineage>
</organism>
<evidence type="ECO:0000259" key="2">
    <source>
        <dbReference type="Pfam" id="PF05378"/>
    </source>
</evidence>
<dbReference type="PANTHER" id="PTHR11365:SF10">
    <property type="entry name" value="HYDANTOINASE_OXOPROLINASE"/>
    <property type="match status" value="1"/>
</dbReference>
<dbReference type="Pfam" id="PF01968">
    <property type="entry name" value="Hydantoinase_A"/>
    <property type="match status" value="1"/>
</dbReference>
<accession>A0ABN1AIK8</accession>
<keyword evidence="4" id="KW-1185">Reference proteome</keyword>
<gene>
    <name evidence="3" type="ORF">GCM10009096_19150</name>
</gene>